<dbReference type="PANTHER" id="PTHR34387">
    <property type="entry name" value="SLR1258 PROTEIN"/>
    <property type="match status" value="1"/>
</dbReference>
<protein>
    <submittedName>
        <fullName evidence="2">Uncharacterized protein YggE</fullName>
    </submittedName>
</protein>
<dbReference type="InterPro" id="IPR007497">
    <property type="entry name" value="SIMPL/DUF541"/>
</dbReference>
<organism evidence="2 3">
    <name type="scientific">Rufibacter quisquiliarum</name>
    <dbReference type="NCBI Taxonomy" id="1549639"/>
    <lineage>
        <taxon>Bacteria</taxon>
        <taxon>Pseudomonadati</taxon>
        <taxon>Bacteroidota</taxon>
        <taxon>Cytophagia</taxon>
        <taxon>Cytophagales</taxon>
        <taxon>Hymenobacteraceae</taxon>
        <taxon>Rufibacter</taxon>
    </lineage>
</organism>
<accession>A0A839GAL4</accession>
<reference evidence="2 3" key="1">
    <citation type="submission" date="2020-08" db="EMBL/GenBank/DDBJ databases">
        <title>Genomic Encyclopedia of Type Strains, Phase IV (KMG-IV): sequencing the most valuable type-strain genomes for metagenomic binning, comparative biology and taxonomic classification.</title>
        <authorList>
            <person name="Goeker M."/>
        </authorList>
    </citation>
    <scope>NUCLEOTIDE SEQUENCE [LARGE SCALE GENOMIC DNA]</scope>
    <source>
        <strain evidence="2 3">DSM 29854</strain>
    </source>
</reference>
<proteinExistence type="predicted"/>
<dbReference type="Pfam" id="PF04402">
    <property type="entry name" value="SIMPL"/>
    <property type="match status" value="1"/>
</dbReference>
<dbReference type="GO" id="GO:0006974">
    <property type="term" value="P:DNA damage response"/>
    <property type="evidence" value="ECO:0007669"/>
    <property type="project" value="TreeGrafter"/>
</dbReference>
<feature type="signal peptide" evidence="1">
    <location>
        <begin position="1"/>
        <end position="28"/>
    </location>
</feature>
<evidence type="ECO:0000313" key="3">
    <source>
        <dbReference type="Proteomes" id="UP000563094"/>
    </source>
</evidence>
<keyword evidence="3" id="KW-1185">Reference proteome</keyword>
<dbReference type="AlphaFoldDB" id="A0A839GAL4"/>
<dbReference type="PANTHER" id="PTHR34387:SF1">
    <property type="entry name" value="PERIPLASMIC IMMUNOGENIC PROTEIN"/>
    <property type="match status" value="1"/>
</dbReference>
<dbReference type="Gene3D" id="3.30.70.2970">
    <property type="entry name" value="Protein of unknown function (DUF541), domain 2"/>
    <property type="match status" value="1"/>
</dbReference>
<dbReference type="EMBL" id="JACJIQ010000001">
    <property type="protein sequence ID" value="MBA9075330.1"/>
    <property type="molecule type" value="Genomic_DNA"/>
</dbReference>
<name>A0A839GAL4_9BACT</name>
<dbReference type="InterPro" id="IPR052022">
    <property type="entry name" value="26kDa_periplasmic_antigen"/>
</dbReference>
<feature type="chain" id="PRO_5032728027" evidence="1">
    <location>
        <begin position="29"/>
        <end position="249"/>
    </location>
</feature>
<dbReference type="RefSeq" id="WP_182511122.1">
    <property type="nucleotide sequence ID" value="NZ_JACJIQ010000001.1"/>
</dbReference>
<dbReference type="Gene3D" id="3.30.110.170">
    <property type="entry name" value="Protein of unknown function (DUF541), domain 1"/>
    <property type="match status" value="1"/>
</dbReference>
<sequence>MNVFSSPFSRLKMNLAVLYLLAIPLLTACNPPAAVEKKQVKVLGYGSVTAYPDYAEISVESSFTKDRMKDAVKEVLVVTNEAMALAKKFTNAPEDVRVSSISANKDYEYANGKQKFLGYNSAQSITVKISDLKKLEAFMEELLTLRINRIQNISYSHTKADSLRREASALALADATKAADQLCQASNAKRGAVLEVANYRTLETEDREVYAQQEVNMGLYGKGFGGEGFKITPELLRFKGTCHVVFEME</sequence>
<evidence type="ECO:0000256" key="1">
    <source>
        <dbReference type="SAM" id="SignalP"/>
    </source>
</evidence>
<evidence type="ECO:0000313" key="2">
    <source>
        <dbReference type="EMBL" id="MBA9075330.1"/>
    </source>
</evidence>
<comment type="caution">
    <text evidence="2">The sequence shown here is derived from an EMBL/GenBank/DDBJ whole genome shotgun (WGS) entry which is preliminary data.</text>
</comment>
<dbReference type="Proteomes" id="UP000563094">
    <property type="component" value="Unassembled WGS sequence"/>
</dbReference>
<gene>
    <name evidence="2" type="ORF">FHS90_000027</name>
</gene>
<keyword evidence="1" id="KW-0732">Signal</keyword>